<name>A0A2D0N4A5_FLAN2</name>
<dbReference type="Proteomes" id="UP000223913">
    <property type="component" value="Unassembled WGS sequence"/>
</dbReference>
<dbReference type="AlphaFoldDB" id="A0A2D0N4A5"/>
<comment type="caution">
    <text evidence="2">The sequence shown here is derived from an EMBL/GenBank/DDBJ whole genome shotgun (WGS) entry which is preliminary data.</text>
</comment>
<proteinExistence type="predicted"/>
<organism evidence="2 3">
    <name type="scientific">Flavilitoribacter nigricans (strain ATCC 23147 / DSM 23189 / NBRC 102662 / NCIMB 1420 / SS-2)</name>
    <name type="common">Lewinella nigricans</name>
    <dbReference type="NCBI Taxonomy" id="1122177"/>
    <lineage>
        <taxon>Bacteria</taxon>
        <taxon>Pseudomonadati</taxon>
        <taxon>Bacteroidota</taxon>
        <taxon>Saprospiria</taxon>
        <taxon>Saprospirales</taxon>
        <taxon>Lewinellaceae</taxon>
        <taxon>Flavilitoribacter</taxon>
    </lineage>
</organism>
<keyword evidence="3" id="KW-1185">Reference proteome</keyword>
<evidence type="ECO:0000256" key="1">
    <source>
        <dbReference type="SAM" id="Coils"/>
    </source>
</evidence>
<gene>
    <name evidence="2" type="ORF">CRP01_26995</name>
</gene>
<evidence type="ECO:0000313" key="3">
    <source>
        <dbReference type="Proteomes" id="UP000223913"/>
    </source>
</evidence>
<keyword evidence="1" id="KW-0175">Coiled coil</keyword>
<protein>
    <submittedName>
        <fullName evidence="2">Uncharacterized protein</fullName>
    </submittedName>
</protein>
<reference evidence="2 3" key="1">
    <citation type="submission" date="2017-10" db="EMBL/GenBank/DDBJ databases">
        <title>The draft genome sequence of Lewinella nigricans NBRC 102662.</title>
        <authorList>
            <person name="Wang K."/>
        </authorList>
    </citation>
    <scope>NUCLEOTIDE SEQUENCE [LARGE SCALE GENOMIC DNA]</scope>
    <source>
        <strain evidence="2 3">NBRC 102662</strain>
    </source>
</reference>
<accession>A0A2D0N4A5</accession>
<dbReference type="EMBL" id="PDUD01000032">
    <property type="protein sequence ID" value="PHN03334.1"/>
    <property type="molecule type" value="Genomic_DNA"/>
</dbReference>
<evidence type="ECO:0000313" key="2">
    <source>
        <dbReference type="EMBL" id="PHN03334.1"/>
    </source>
</evidence>
<feature type="coiled-coil region" evidence="1">
    <location>
        <begin position="130"/>
        <end position="217"/>
    </location>
</feature>
<sequence>MLSFLLIFVTTQFLSAQLYEKAVPMSEGSNNALTLSLPRISVKDAEKVWQQYMDDFYDSKAKWNRKTKEWIITDADIVALGRGKTIDMYTTFDKSGDGVKVNLWVDLDGEFLTSREYPDRYTDAEKLMMRYALEVAKASVQEELDKEEKELDRMETDMRKLKNANERYHRDIERAKDAIKKAEEDIVKNVREQEDTLKKIELQKELLDQIRKKLNEL</sequence>